<dbReference type="Gene3D" id="1.10.510.10">
    <property type="entry name" value="Transferase(Phosphotransferase) domain 1"/>
    <property type="match status" value="1"/>
</dbReference>
<accession>A0A9P6EJI1</accession>
<comment type="caution">
    <text evidence="3">The sequence shown here is derived from an EMBL/GenBank/DDBJ whole genome shotgun (WGS) entry which is preliminary data.</text>
</comment>
<feature type="compositionally biased region" description="Polar residues" evidence="1">
    <location>
        <begin position="125"/>
        <end position="135"/>
    </location>
</feature>
<proteinExistence type="predicted"/>
<dbReference type="InterPro" id="IPR011009">
    <property type="entry name" value="Kinase-like_dom_sf"/>
</dbReference>
<evidence type="ECO:0000313" key="4">
    <source>
        <dbReference type="Proteomes" id="UP000807306"/>
    </source>
</evidence>
<reference evidence="3" key="1">
    <citation type="submission" date="2020-11" db="EMBL/GenBank/DDBJ databases">
        <authorList>
            <consortium name="DOE Joint Genome Institute"/>
            <person name="Ahrendt S."/>
            <person name="Riley R."/>
            <person name="Andreopoulos W."/>
            <person name="Labutti K."/>
            <person name="Pangilinan J."/>
            <person name="Ruiz-Duenas F.J."/>
            <person name="Barrasa J.M."/>
            <person name="Sanchez-Garcia M."/>
            <person name="Camarero S."/>
            <person name="Miyauchi S."/>
            <person name="Serrano A."/>
            <person name="Linde D."/>
            <person name="Babiker R."/>
            <person name="Drula E."/>
            <person name="Ayuso-Fernandez I."/>
            <person name="Pacheco R."/>
            <person name="Padilla G."/>
            <person name="Ferreira P."/>
            <person name="Barriuso J."/>
            <person name="Kellner H."/>
            <person name="Castanera R."/>
            <person name="Alfaro M."/>
            <person name="Ramirez L."/>
            <person name="Pisabarro A.G."/>
            <person name="Kuo A."/>
            <person name="Tritt A."/>
            <person name="Lipzen A."/>
            <person name="He G."/>
            <person name="Yan M."/>
            <person name="Ng V."/>
            <person name="Cullen D."/>
            <person name="Martin F."/>
            <person name="Rosso M.-N."/>
            <person name="Henrissat B."/>
            <person name="Hibbett D."/>
            <person name="Martinez A.T."/>
            <person name="Grigoriev I.V."/>
        </authorList>
    </citation>
    <scope>NUCLEOTIDE SEQUENCE</scope>
    <source>
        <strain evidence="3">CBS 506.95</strain>
    </source>
</reference>
<evidence type="ECO:0000259" key="2">
    <source>
        <dbReference type="Pfam" id="PF01636"/>
    </source>
</evidence>
<dbReference type="Proteomes" id="UP000807306">
    <property type="component" value="Unassembled WGS sequence"/>
</dbReference>
<protein>
    <recommendedName>
        <fullName evidence="2">Aminoglycoside phosphotransferase domain-containing protein</fullName>
    </recommendedName>
</protein>
<evidence type="ECO:0000256" key="1">
    <source>
        <dbReference type="SAM" id="MobiDB-lite"/>
    </source>
</evidence>
<evidence type="ECO:0000313" key="3">
    <source>
        <dbReference type="EMBL" id="KAF9529809.1"/>
    </source>
</evidence>
<feature type="region of interest" description="Disordered" evidence="1">
    <location>
        <begin position="112"/>
        <end position="187"/>
    </location>
</feature>
<dbReference type="SUPFAM" id="SSF56112">
    <property type="entry name" value="Protein kinase-like (PK-like)"/>
    <property type="match status" value="1"/>
</dbReference>
<dbReference type="EMBL" id="MU157844">
    <property type="protein sequence ID" value="KAF9529809.1"/>
    <property type="molecule type" value="Genomic_DNA"/>
</dbReference>
<dbReference type="AlphaFoldDB" id="A0A9P6EJI1"/>
<feature type="domain" description="Aminoglycoside phosphotransferase" evidence="2">
    <location>
        <begin position="11"/>
        <end position="70"/>
    </location>
</feature>
<dbReference type="InterPro" id="IPR002575">
    <property type="entry name" value="Aminoglycoside_PTrfase"/>
</dbReference>
<sequence>MKEIKGTALSKVLLDEKDQEKRKALFAQWKPKVAEAAADIAEKKGILHGDLNMNNVIVDGDKVNLIDWEHYSKKGDKDFTSDKAKIQSHLDMVWDSDVKSSQLCGRDALFCPLPPRRPKAKAPTSDATKSTTSTLEKPALLKQKDSKAPVTSKTPNASLRKAPVPKSSPLLKSASTKTQTSVRKSAKLGQKLGMSKFQESFGSAKVHRRLF</sequence>
<gene>
    <name evidence="3" type="ORF">CPB83DRAFT_254800</name>
</gene>
<keyword evidence="4" id="KW-1185">Reference proteome</keyword>
<dbReference type="Pfam" id="PF01636">
    <property type="entry name" value="APH"/>
    <property type="match status" value="1"/>
</dbReference>
<dbReference type="OrthoDB" id="3055424at2759"/>
<name>A0A9P6EJI1_9AGAR</name>
<feature type="compositionally biased region" description="Polar residues" evidence="1">
    <location>
        <begin position="173"/>
        <end position="183"/>
    </location>
</feature>
<organism evidence="3 4">
    <name type="scientific">Crepidotus variabilis</name>
    <dbReference type="NCBI Taxonomy" id="179855"/>
    <lineage>
        <taxon>Eukaryota</taxon>
        <taxon>Fungi</taxon>
        <taxon>Dikarya</taxon>
        <taxon>Basidiomycota</taxon>
        <taxon>Agaricomycotina</taxon>
        <taxon>Agaricomycetes</taxon>
        <taxon>Agaricomycetidae</taxon>
        <taxon>Agaricales</taxon>
        <taxon>Agaricineae</taxon>
        <taxon>Crepidotaceae</taxon>
        <taxon>Crepidotus</taxon>
    </lineage>
</organism>